<reference evidence="2 3" key="1">
    <citation type="submission" date="2015-01" db="EMBL/GenBank/DDBJ databases">
        <title>The Genome Sequence of Rhinocladiella mackenzie CBS 650.93.</title>
        <authorList>
            <consortium name="The Broad Institute Genomics Platform"/>
            <person name="Cuomo C."/>
            <person name="de Hoog S."/>
            <person name="Gorbushina A."/>
            <person name="Stielow B."/>
            <person name="Teixiera M."/>
            <person name="Abouelleil A."/>
            <person name="Chapman S.B."/>
            <person name="Priest M."/>
            <person name="Young S.K."/>
            <person name="Wortman J."/>
            <person name="Nusbaum C."/>
            <person name="Birren B."/>
        </authorList>
    </citation>
    <scope>NUCLEOTIDE SEQUENCE [LARGE SCALE GENOMIC DNA]</scope>
    <source>
        <strain evidence="2 3">CBS 650.93</strain>
    </source>
</reference>
<keyword evidence="3" id="KW-1185">Reference proteome</keyword>
<feature type="compositionally biased region" description="Basic and acidic residues" evidence="1">
    <location>
        <begin position="136"/>
        <end position="151"/>
    </location>
</feature>
<dbReference type="HOGENOM" id="CLU_030107_0_0_1"/>
<gene>
    <name evidence="2" type="ORF">Z518_08349</name>
</gene>
<dbReference type="EMBL" id="KN847480">
    <property type="protein sequence ID" value="KIX02408.1"/>
    <property type="molecule type" value="Genomic_DNA"/>
</dbReference>
<evidence type="ECO:0000256" key="1">
    <source>
        <dbReference type="SAM" id="MobiDB-lite"/>
    </source>
</evidence>
<evidence type="ECO:0000313" key="2">
    <source>
        <dbReference type="EMBL" id="KIX02408.1"/>
    </source>
</evidence>
<dbReference type="OrthoDB" id="5329403at2759"/>
<name>A0A0D2GVX8_9EURO</name>
<proteinExistence type="predicted"/>
<evidence type="ECO:0000313" key="3">
    <source>
        <dbReference type="Proteomes" id="UP000053617"/>
    </source>
</evidence>
<dbReference type="RefSeq" id="XP_013269544.1">
    <property type="nucleotide sequence ID" value="XM_013414090.1"/>
</dbReference>
<organism evidence="2 3">
    <name type="scientific">Rhinocladiella mackenziei CBS 650.93</name>
    <dbReference type="NCBI Taxonomy" id="1442369"/>
    <lineage>
        <taxon>Eukaryota</taxon>
        <taxon>Fungi</taxon>
        <taxon>Dikarya</taxon>
        <taxon>Ascomycota</taxon>
        <taxon>Pezizomycotina</taxon>
        <taxon>Eurotiomycetes</taxon>
        <taxon>Chaetothyriomycetidae</taxon>
        <taxon>Chaetothyriales</taxon>
        <taxon>Herpotrichiellaceae</taxon>
        <taxon>Rhinocladiella</taxon>
    </lineage>
</organism>
<feature type="compositionally biased region" description="Polar residues" evidence="1">
    <location>
        <begin position="201"/>
        <end position="217"/>
    </location>
</feature>
<sequence>MAPNFTSNRPTKKAYSRMVQPALPLIPGSKPKKSTVVEQPAKAQEPDPNPAIPNATNGEKVETKTYSPSDPSPSDASQYGSPADKEVPSPTDSHPVTPSVSSTPTPQELPAEFSADNSNSEKETIPAKEQNYRVTEPSKSEVRNNDLKDGEEAVTSANGQYPESFEESNVVVGQEQQEQAPGRPTLAVRTENAGEQGVANGISQSKPTENDGFNQQQEQHHHGDPLACAPDSTRAVPAQSLNGFHQPVPAGASKPTTLPAPIPRPFNTLSPLNEHLLYLSTSKQGWDWVIFVNPPNGPQFYTFAHYVVISRSPRLQMLTTRQNSPNQSANTLTLYPPRPVIPHAFEAALRFLYSDTVLAQDFFAQPHPAADVQATRLQNFDYIMSYWVSGIELGVEQIAGCAERLLSRYLDWDILEITYKNAMDLATSPISSVGRNMTGSDYPVASSSMIKMVLQFLAKNIDVGGFKLDTISESNLLSPRLPHVDEGRPKHNPALAAMVFGSMPSSADMSPSSPQSEILPTASTFKDTVASNILLNADFESLNLFNNLLNAHQNLKSSTLMADVVRERETRRQKVWGARSVSNRDRMANSAMWEPVGLKELLNDHVLSRERVGFLLSSK</sequence>
<feature type="compositionally biased region" description="Low complexity" evidence="1">
    <location>
        <begin position="88"/>
        <end position="106"/>
    </location>
</feature>
<feature type="region of interest" description="Disordered" evidence="1">
    <location>
        <begin position="1"/>
        <end position="232"/>
    </location>
</feature>
<dbReference type="Proteomes" id="UP000053617">
    <property type="component" value="Unassembled WGS sequence"/>
</dbReference>
<protein>
    <submittedName>
        <fullName evidence="2">Uncharacterized protein</fullName>
    </submittedName>
</protein>
<accession>A0A0D2GVX8</accession>
<feature type="compositionally biased region" description="Low complexity" evidence="1">
    <location>
        <begin position="67"/>
        <end position="77"/>
    </location>
</feature>
<dbReference type="GeneID" id="25296420"/>
<dbReference type="VEuPathDB" id="FungiDB:Z518_08349"/>
<dbReference type="AlphaFoldDB" id="A0A0D2GVX8"/>